<accession>A0A371H356</accession>
<reference evidence="2" key="1">
    <citation type="submission" date="2018-05" db="EMBL/GenBank/DDBJ databases">
        <title>Draft genome of Mucuna pruriens seed.</title>
        <authorList>
            <person name="Nnadi N.E."/>
            <person name="Vos R."/>
            <person name="Hasami M.H."/>
            <person name="Devisetty U.K."/>
            <person name="Aguiy J.C."/>
        </authorList>
    </citation>
    <scope>NUCLEOTIDE SEQUENCE [LARGE SCALE GENOMIC DNA]</scope>
    <source>
        <strain evidence="2">JCA_2017</strain>
    </source>
</reference>
<organism evidence="2 3">
    <name type="scientific">Mucuna pruriens</name>
    <name type="common">Velvet bean</name>
    <name type="synonym">Dolichos pruriens</name>
    <dbReference type="NCBI Taxonomy" id="157652"/>
    <lineage>
        <taxon>Eukaryota</taxon>
        <taxon>Viridiplantae</taxon>
        <taxon>Streptophyta</taxon>
        <taxon>Embryophyta</taxon>
        <taxon>Tracheophyta</taxon>
        <taxon>Spermatophyta</taxon>
        <taxon>Magnoliopsida</taxon>
        <taxon>eudicotyledons</taxon>
        <taxon>Gunneridae</taxon>
        <taxon>Pentapetalae</taxon>
        <taxon>rosids</taxon>
        <taxon>fabids</taxon>
        <taxon>Fabales</taxon>
        <taxon>Fabaceae</taxon>
        <taxon>Papilionoideae</taxon>
        <taxon>50 kb inversion clade</taxon>
        <taxon>NPAAA clade</taxon>
        <taxon>indigoferoid/millettioid clade</taxon>
        <taxon>Phaseoleae</taxon>
        <taxon>Mucuna</taxon>
    </lineage>
</organism>
<dbReference type="AlphaFoldDB" id="A0A371H356"/>
<evidence type="ECO:0000313" key="3">
    <source>
        <dbReference type="Proteomes" id="UP000257109"/>
    </source>
</evidence>
<dbReference type="EMBL" id="QJKJ01003709">
    <property type="protein sequence ID" value="RDX97225.1"/>
    <property type="molecule type" value="Genomic_DNA"/>
</dbReference>
<evidence type="ECO:0000256" key="1">
    <source>
        <dbReference type="SAM" id="MobiDB-lite"/>
    </source>
</evidence>
<name>A0A371H356_MUCPR</name>
<gene>
    <name evidence="2" type="ORF">CR513_20026</name>
</gene>
<protein>
    <submittedName>
        <fullName evidence="2">Uncharacterized protein</fullName>
    </submittedName>
</protein>
<evidence type="ECO:0000313" key="2">
    <source>
        <dbReference type="EMBL" id="RDX97225.1"/>
    </source>
</evidence>
<feature type="region of interest" description="Disordered" evidence="1">
    <location>
        <begin position="71"/>
        <end position="96"/>
    </location>
</feature>
<proteinExistence type="predicted"/>
<comment type="caution">
    <text evidence="2">The sequence shown here is derived from an EMBL/GenBank/DDBJ whole genome shotgun (WGS) entry which is preliminary data.</text>
</comment>
<keyword evidence="3" id="KW-1185">Reference proteome</keyword>
<feature type="non-terminal residue" evidence="2">
    <location>
        <position position="1"/>
    </location>
</feature>
<sequence length="96" mass="10659">MERETPTLEGSITRARIRVLGLDQELELWHATLANFAFYFPSKLAYSLVGNVKTNNWYTYCGSPCGRAAMGGPKGTKHNEVTSANENSMKETKGDE</sequence>
<dbReference type="Proteomes" id="UP000257109">
    <property type="component" value="Unassembled WGS sequence"/>
</dbReference>